<protein>
    <submittedName>
        <fullName evidence="1">Uncharacterized protein</fullName>
    </submittedName>
</protein>
<keyword evidence="2" id="KW-1185">Reference proteome</keyword>
<evidence type="ECO:0000313" key="2">
    <source>
        <dbReference type="Proteomes" id="UP001057452"/>
    </source>
</evidence>
<organism evidence="1 2">
    <name type="scientific">Chaenocephalus aceratus</name>
    <name type="common">Blackfin icefish</name>
    <name type="synonym">Chaenichthys aceratus</name>
    <dbReference type="NCBI Taxonomy" id="36190"/>
    <lineage>
        <taxon>Eukaryota</taxon>
        <taxon>Metazoa</taxon>
        <taxon>Chordata</taxon>
        <taxon>Craniata</taxon>
        <taxon>Vertebrata</taxon>
        <taxon>Euteleostomi</taxon>
        <taxon>Actinopterygii</taxon>
        <taxon>Neopterygii</taxon>
        <taxon>Teleostei</taxon>
        <taxon>Neoteleostei</taxon>
        <taxon>Acanthomorphata</taxon>
        <taxon>Eupercaria</taxon>
        <taxon>Perciformes</taxon>
        <taxon>Notothenioidei</taxon>
        <taxon>Channichthyidae</taxon>
        <taxon>Chaenocephalus</taxon>
    </lineage>
</organism>
<gene>
    <name evidence="1" type="ORF">KUCAC02_007658</name>
</gene>
<sequence>MSSYFVNSLFSKYKSGDSLRPNYYECGFAQDLAGSRPHRGVRTGLRRHLPARPADPRLLPPQRLHAAQQPVPAESLRGHMPRRAGQFLRIRTRYSGRRFSGPRTRIWSSTATVNSGVHRGSAERTRREPSRVRHRRSCSPG</sequence>
<proteinExistence type="predicted"/>
<name>A0ACB9X681_CHAAC</name>
<evidence type="ECO:0000313" key="1">
    <source>
        <dbReference type="EMBL" id="KAI4822096.1"/>
    </source>
</evidence>
<accession>A0ACB9X681</accession>
<dbReference type="EMBL" id="CM043792">
    <property type="protein sequence ID" value="KAI4822096.1"/>
    <property type="molecule type" value="Genomic_DNA"/>
</dbReference>
<reference evidence="1" key="1">
    <citation type="submission" date="2022-05" db="EMBL/GenBank/DDBJ databases">
        <title>Chromosome-level genome of Chaenocephalus aceratus.</title>
        <authorList>
            <person name="Park H."/>
        </authorList>
    </citation>
    <scope>NUCLEOTIDE SEQUENCE</scope>
    <source>
        <strain evidence="1">KU_202001</strain>
    </source>
</reference>
<dbReference type="Proteomes" id="UP001057452">
    <property type="component" value="Chromosome 8"/>
</dbReference>
<comment type="caution">
    <text evidence="1">The sequence shown here is derived from an EMBL/GenBank/DDBJ whole genome shotgun (WGS) entry which is preliminary data.</text>
</comment>